<keyword evidence="4" id="KW-1185">Reference proteome</keyword>
<protein>
    <submittedName>
        <fullName evidence="2">Uncharacterized protein</fullName>
    </submittedName>
</protein>
<organism evidence="2 4">
    <name type="scientific">Cymbomonas tetramitiformis</name>
    <dbReference type="NCBI Taxonomy" id="36881"/>
    <lineage>
        <taxon>Eukaryota</taxon>
        <taxon>Viridiplantae</taxon>
        <taxon>Chlorophyta</taxon>
        <taxon>Pyramimonadophyceae</taxon>
        <taxon>Pyramimonadales</taxon>
        <taxon>Pyramimonadaceae</taxon>
        <taxon>Cymbomonas</taxon>
    </lineage>
</organism>
<feature type="region of interest" description="Disordered" evidence="1">
    <location>
        <begin position="135"/>
        <end position="167"/>
    </location>
</feature>
<evidence type="ECO:0000313" key="4">
    <source>
        <dbReference type="Proteomes" id="UP001190700"/>
    </source>
</evidence>
<reference evidence="2 4" key="1">
    <citation type="journal article" date="2015" name="Genome Biol. Evol.">
        <title>Comparative Genomics of a Bacterivorous Green Alga Reveals Evolutionary Causalities and Consequences of Phago-Mixotrophic Mode of Nutrition.</title>
        <authorList>
            <person name="Burns J.A."/>
            <person name="Paasch A."/>
            <person name="Narechania A."/>
            <person name="Kim E."/>
        </authorList>
    </citation>
    <scope>NUCLEOTIDE SEQUENCE [LARGE SCALE GENOMIC DNA]</scope>
    <source>
        <strain evidence="2">PLY_AMNH</strain>
    </source>
</reference>
<sequence>MAYTSTQAYNDCLSLWGAAARREGCIPGGAHPVVDTIPKPHAITRRTFFYDFACPTTTRPVRSLRPGLVVDDDVNDYHSDLEVGEEDCYDHSADSDICIPRTTTLSEWFPVFEDDFLATHNAAARRGDAFDCLPGSSWTAREPPRGHLEEGGNDLETEQPHDSDEEWSLCSELDEYREDDNVTPPEDFPAFLKVGFPALGRISQHACSYAEAVASTSLEFDILDDNQSETSSVWSSFSAPLTAGRTARQPEESTTKPKLAAVEEAGELSCFDDYEAQKSFGARGFSNKVRGSVQRQATRAKRLEANAAHVNRQLAQAPWQLAATPVSRAADQGTQRRTRATNFQRALTRPNVNTARTQVSRLR</sequence>
<evidence type="ECO:0000313" key="2">
    <source>
        <dbReference type="EMBL" id="KAK3247015.1"/>
    </source>
</evidence>
<comment type="caution">
    <text evidence="2">The sequence shown here is derived from an EMBL/GenBank/DDBJ whole genome shotgun (WGS) entry which is preliminary data.</text>
</comment>
<proteinExistence type="predicted"/>
<dbReference type="EMBL" id="LGRX02029303">
    <property type="protein sequence ID" value="KAK3247015.1"/>
    <property type="molecule type" value="Genomic_DNA"/>
</dbReference>
<evidence type="ECO:0000313" key="3">
    <source>
        <dbReference type="EMBL" id="KAK3279418.1"/>
    </source>
</evidence>
<dbReference type="AlphaFoldDB" id="A0AAE0F1L9"/>
<accession>A0AAE0F1L9</accession>
<gene>
    <name evidence="3" type="ORF">CYMTET_12701</name>
    <name evidence="2" type="ORF">CYMTET_43484</name>
</gene>
<dbReference type="Proteomes" id="UP001190700">
    <property type="component" value="Unassembled WGS sequence"/>
</dbReference>
<evidence type="ECO:0000256" key="1">
    <source>
        <dbReference type="SAM" id="MobiDB-lite"/>
    </source>
</evidence>
<dbReference type="EMBL" id="LGRX02004928">
    <property type="protein sequence ID" value="KAK3279418.1"/>
    <property type="molecule type" value="Genomic_DNA"/>
</dbReference>
<feature type="compositionally biased region" description="Acidic residues" evidence="1">
    <location>
        <begin position="151"/>
        <end position="167"/>
    </location>
</feature>
<name>A0AAE0F1L9_9CHLO</name>
<reference evidence="2" key="2">
    <citation type="submission" date="2023-06" db="EMBL/GenBank/DDBJ databases">
        <title>Long-read-based genome assembly of the green algal bacterivore Cymbomonas tetramitiformis.</title>
        <authorList>
            <person name="Gyaltshen Y."/>
            <person name="Rozenberg A."/>
            <person name="Paasch A."/>
            <person name="Burns J.A."/>
            <person name="Warring S."/>
            <person name="Larson R."/>
            <person name="Maurer-Alcala X."/>
            <person name="Dacks J."/>
            <person name="Kim E."/>
        </authorList>
    </citation>
    <scope>NUCLEOTIDE SEQUENCE</scope>
    <source>
        <strain evidence="2">PLY_AMNH</strain>
    </source>
</reference>